<dbReference type="PROSITE" id="PS50013">
    <property type="entry name" value="CHROMO_2"/>
    <property type="match status" value="1"/>
</dbReference>
<evidence type="ECO:0000256" key="2">
    <source>
        <dbReference type="SAM" id="MobiDB-lite"/>
    </source>
</evidence>
<dbReference type="EMBL" id="JAURVH010001532">
    <property type="protein sequence ID" value="KAK5901430.1"/>
    <property type="molecule type" value="Genomic_DNA"/>
</dbReference>
<sequence>MGFQPPLFPAQEEEVAVPSVQTHLRRCRKVWRDTRAALLRSAARNRLIADRHRTQVPNYLPAVLCLLQCRRGRGFQYLVDWEGYGLEERCWVPRRDIVGASLIRDFHRDNPGRPGKPGRPPGGVP</sequence>
<evidence type="ECO:0000256" key="1">
    <source>
        <dbReference type="ARBA" id="ARBA00004123"/>
    </source>
</evidence>
<comment type="caution">
    <text evidence="4">The sequence shown here is derived from an EMBL/GenBank/DDBJ whole genome shotgun (WGS) entry which is preliminary data.</text>
</comment>
<comment type="subcellular location">
    <subcellularLocation>
        <location evidence="1">Nucleus</location>
    </subcellularLocation>
</comment>
<organism evidence="4 5">
    <name type="scientific">Champsocephalus gunnari</name>
    <name type="common">Mackerel icefish</name>
    <dbReference type="NCBI Taxonomy" id="52237"/>
    <lineage>
        <taxon>Eukaryota</taxon>
        <taxon>Metazoa</taxon>
        <taxon>Chordata</taxon>
        <taxon>Craniata</taxon>
        <taxon>Vertebrata</taxon>
        <taxon>Euteleostomi</taxon>
        <taxon>Actinopterygii</taxon>
        <taxon>Neopterygii</taxon>
        <taxon>Teleostei</taxon>
        <taxon>Neoteleostei</taxon>
        <taxon>Acanthomorphata</taxon>
        <taxon>Eupercaria</taxon>
        <taxon>Perciformes</taxon>
        <taxon>Notothenioidei</taxon>
        <taxon>Channichthyidae</taxon>
        <taxon>Champsocephalus</taxon>
    </lineage>
</organism>
<dbReference type="InterPro" id="IPR023780">
    <property type="entry name" value="Chromo_domain"/>
</dbReference>
<dbReference type="SUPFAM" id="SSF54160">
    <property type="entry name" value="Chromo domain-like"/>
    <property type="match status" value="1"/>
</dbReference>
<evidence type="ECO:0000313" key="5">
    <source>
        <dbReference type="Proteomes" id="UP001331515"/>
    </source>
</evidence>
<feature type="domain" description="Chromo" evidence="3">
    <location>
        <begin position="58"/>
        <end position="118"/>
    </location>
</feature>
<dbReference type="InterPro" id="IPR016197">
    <property type="entry name" value="Chromo-like_dom_sf"/>
</dbReference>
<evidence type="ECO:0000313" key="4">
    <source>
        <dbReference type="EMBL" id="KAK5901430.1"/>
    </source>
</evidence>
<dbReference type="InterPro" id="IPR000953">
    <property type="entry name" value="Chromo/chromo_shadow_dom"/>
</dbReference>
<evidence type="ECO:0000259" key="3">
    <source>
        <dbReference type="PROSITE" id="PS50013"/>
    </source>
</evidence>
<dbReference type="Pfam" id="PF00385">
    <property type="entry name" value="Chromo"/>
    <property type="match status" value="1"/>
</dbReference>
<dbReference type="Gene3D" id="2.40.50.40">
    <property type="match status" value="1"/>
</dbReference>
<reference evidence="4 5" key="1">
    <citation type="journal article" date="2023" name="Mol. Biol. Evol.">
        <title>Genomics of Secondarily Temperate Adaptation in the Only Non-Antarctic Icefish.</title>
        <authorList>
            <person name="Rivera-Colon A.G."/>
            <person name="Rayamajhi N."/>
            <person name="Minhas B.F."/>
            <person name="Madrigal G."/>
            <person name="Bilyk K.T."/>
            <person name="Yoon V."/>
            <person name="Hune M."/>
            <person name="Gregory S."/>
            <person name="Cheng C.H.C."/>
            <person name="Catchen J.M."/>
        </authorList>
    </citation>
    <scope>NUCLEOTIDE SEQUENCE [LARGE SCALE GENOMIC DNA]</scope>
    <source>
        <tissue evidence="4">White muscle</tissue>
    </source>
</reference>
<dbReference type="GO" id="GO:0005634">
    <property type="term" value="C:nucleus"/>
    <property type="evidence" value="ECO:0007669"/>
    <property type="project" value="UniProtKB-SubCell"/>
</dbReference>
<name>A0AAN8CD92_CHAGU</name>
<protein>
    <recommendedName>
        <fullName evidence="3">Chromo domain-containing protein</fullName>
    </recommendedName>
</protein>
<accession>A0AAN8CD92</accession>
<keyword evidence="5" id="KW-1185">Reference proteome</keyword>
<dbReference type="Proteomes" id="UP001331515">
    <property type="component" value="Unassembled WGS sequence"/>
</dbReference>
<gene>
    <name evidence="4" type="ORF">CgunFtcFv8_026303</name>
</gene>
<dbReference type="AlphaFoldDB" id="A0AAN8CD92"/>
<proteinExistence type="predicted"/>
<feature type="region of interest" description="Disordered" evidence="2">
    <location>
        <begin position="106"/>
        <end position="125"/>
    </location>
</feature>